<dbReference type="SUPFAM" id="SSF160240">
    <property type="entry name" value="Cation efflux protein cytoplasmic domain-like"/>
    <property type="match status" value="1"/>
</dbReference>
<keyword evidence="4 6" id="KW-1133">Transmembrane helix</keyword>
<evidence type="ECO:0000256" key="1">
    <source>
        <dbReference type="ARBA" id="ARBA00004141"/>
    </source>
</evidence>
<dbReference type="PANTHER" id="PTHR13414">
    <property type="entry name" value="HUEL-CATION TRANSPORTER"/>
    <property type="match status" value="1"/>
</dbReference>
<comment type="subcellular location">
    <subcellularLocation>
        <location evidence="1">Membrane</location>
        <topology evidence="1">Multi-pass membrane protein</topology>
    </subcellularLocation>
</comment>
<dbReference type="InterPro" id="IPR058533">
    <property type="entry name" value="Cation_efflux_TM"/>
</dbReference>
<keyword evidence="5 6" id="KW-0472">Membrane</keyword>
<dbReference type="PANTHER" id="PTHR13414:SF9">
    <property type="entry name" value="PROTON-COUPLED ZINC ANTIPORTER SLC30A9, MITOCHONDRIAL"/>
    <property type="match status" value="1"/>
</dbReference>
<sequence>NDLNSALVVVGLSIIGSLGGIYITLRELRVSRETVATLMESSHLGLKAIFYQDLVSIGGSIVAFTGVLVVAWSHTNVADGIAAAIVGGMLVATGFVLTAESRELLIGKSIPPRVAREILAFIERDASVQKVRGLQSMMLGPDDVLIALRINFPDGMTTDQIEAAIDRVSLGLRQAYPQLRHIVIEPES</sequence>
<dbReference type="Gene3D" id="3.30.70.1350">
    <property type="entry name" value="Cation efflux protein, cytoplasmic domain"/>
    <property type="match status" value="1"/>
</dbReference>
<dbReference type="EMBL" id="AUZY01008428">
    <property type="protein sequence ID" value="EQD45915.1"/>
    <property type="molecule type" value="Genomic_DNA"/>
</dbReference>
<feature type="domain" description="Cation efflux protein transmembrane" evidence="7">
    <location>
        <begin position="5"/>
        <end position="105"/>
    </location>
</feature>
<keyword evidence="3 6" id="KW-0812">Transmembrane</keyword>
<dbReference type="InterPro" id="IPR027469">
    <property type="entry name" value="Cation_efflux_TMD_sf"/>
</dbReference>
<dbReference type="InterPro" id="IPR040177">
    <property type="entry name" value="SLC30A9"/>
</dbReference>
<feature type="transmembrane region" description="Helical" evidence="6">
    <location>
        <begin position="80"/>
        <end position="99"/>
    </location>
</feature>
<feature type="transmembrane region" description="Helical" evidence="6">
    <location>
        <begin position="54"/>
        <end position="74"/>
    </location>
</feature>
<name>T1AV26_9ZZZZ</name>
<proteinExistence type="predicted"/>
<feature type="non-terminal residue" evidence="8">
    <location>
        <position position="1"/>
    </location>
</feature>
<evidence type="ECO:0000313" key="8">
    <source>
        <dbReference type="EMBL" id="EQD45915.1"/>
    </source>
</evidence>
<dbReference type="GO" id="GO:0006829">
    <property type="term" value="P:zinc ion transport"/>
    <property type="evidence" value="ECO:0007669"/>
    <property type="project" value="InterPro"/>
</dbReference>
<gene>
    <name evidence="8" type="ORF">B1B_12824</name>
</gene>
<reference evidence="8" key="2">
    <citation type="journal article" date="2014" name="ISME J.">
        <title>Microbial stratification in low pH oxic and suboxic macroscopic growths along an acid mine drainage.</title>
        <authorList>
            <person name="Mendez-Garcia C."/>
            <person name="Mesa V."/>
            <person name="Sprenger R.R."/>
            <person name="Richter M."/>
            <person name="Diez M.S."/>
            <person name="Solano J."/>
            <person name="Bargiela R."/>
            <person name="Golyshina O.V."/>
            <person name="Manteca A."/>
            <person name="Ramos J.L."/>
            <person name="Gallego J.R."/>
            <person name="Llorente I."/>
            <person name="Martins Dos Santos V.A."/>
            <person name="Jensen O.N."/>
            <person name="Pelaez A.I."/>
            <person name="Sanchez J."/>
            <person name="Ferrer M."/>
        </authorList>
    </citation>
    <scope>NUCLEOTIDE SEQUENCE</scope>
</reference>
<reference evidence="8" key="1">
    <citation type="submission" date="2013-08" db="EMBL/GenBank/DDBJ databases">
        <authorList>
            <person name="Mendez C."/>
            <person name="Richter M."/>
            <person name="Ferrer M."/>
            <person name="Sanchez J."/>
        </authorList>
    </citation>
    <scope>NUCLEOTIDE SEQUENCE</scope>
</reference>
<organism evidence="8">
    <name type="scientific">mine drainage metagenome</name>
    <dbReference type="NCBI Taxonomy" id="410659"/>
    <lineage>
        <taxon>unclassified sequences</taxon>
        <taxon>metagenomes</taxon>
        <taxon>ecological metagenomes</taxon>
    </lineage>
</organism>
<dbReference type="Gene3D" id="1.20.1510.10">
    <property type="entry name" value="Cation efflux protein transmembrane domain"/>
    <property type="match status" value="1"/>
</dbReference>
<dbReference type="GO" id="GO:0008324">
    <property type="term" value="F:monoatomic cation transmembrane transporter activity"/>
    <property type="evidence" value="ECO:0007669"/>
    <property type="project" value="InterPro"/>
</dbReference>
<evidence type="ECO:0000256" key="5">
    <source>
        <dbReference type="ARBA" id="ARBA00023136"/>
    </source>
</evidence>
<evidence type="ECO:0000256" key="4">
    <source>
        <dbReference type="ARBA" id="ARBA00022989"/>
    </source>
</evidence>
<dbReference type="Pfam" id="PF01545">
    <property type="entry name" value="Cation_efflux"/>
    <property type="match status" value="1"/>
</dbReference>
<dbReference type="SUPFAM" id="SSF161111">
    <property type="entry name" value="Cation efflux protein transmembrane domain-like"/>
    <property type="match status" value="1"/>
</dbReference>
<comment type="caution">
    <text evidence="8">The sequence shown here is derived from an EMBL/GenBank/DDBJ whole genome shotgun (WGS) entry which is preliminary data.</text>
</comment>
<accession>T1AV26</accession>
<evidence type="ECO:0000256" key="3">
    <source>
        <dbReference type="ARBA" id="ARBA00022692"/>
    </source>
</evidence>
<dbReference type="GO" id="GO:0016020">
    <property type="term" value="C:membrane"/>
    <property type="evidence" value="ECO:0007669"/>
    <property type="project" value="UniProtKB-SubCell"/>
</dbReference>
<evidence type="ECO:0000256" key="6">
    <source>
        <dbReference type="SAM" id="Phobius"/>
    </source>
</evidence>
<protein>
    <submittedName>
        <fullName evidence="8">Cation efflux protein</fullName>
    </submittedName>
</protein>
<evidence type="ECO:0000256" key="2">
    <source>
        <dbReference type="ARBA" id="ARBA00022448"/>
    </source>
</evidence>
<dbReference type="AlphaFoldDB" id="T1AV26"/>
<dbReference type="InterPro" id="IPR036837">
    <property type="entry name" value="Cation_efflux_CTD_sf"/>
</dbReference>
<keyword evidence="2" id="KW-0813">Transport</keyword>
<feature type="transmembrane region" description="Helical" evidence="6">
    <location>
        <begin position="6"/>
        <end position="25"/>
    </location>
</feature>
<evidence type="ECO:0000259" key="7">
    <source>
        <dbReference type="Pfam" id="PF01545"/>
    </source>
</evidence>